<accession>A0A3B1CE02</accession>
<keyword evidence="4 6" id="KW-1133">Transmembrane helix</keyword>
<feature type="transmembrane region" description="Helical" evidence="6">
    <location>
        <begin position="173"/>
        <end position="196"/>
    </location>
</feature>
<evidence type="ECO:0000256" key="4">
    <source>
        <dbReference type="ARBA" id="ARBA00022989"/>
    </source>
</evidence>
<dbReference type="AlphaFoldDB" id="A0A3B1CE02"/>
<dbReference type="GO" id="GO:0043190">
    <property type="term" value="C:ATP-binding cassette (ABC) transporter complex"/>
    <property type="evidence" value="ECO:0007669"/>
    <property type="project" value="InterPro"/>
</dbReference>
<dbReference type="GO" id="GO:0055085">
    <property type="term" value="P:transmembrane transport"/>
    <property type="evidence" value="ECO:0007669"/>
    <property type="project" value="InterPro"/>
</dbReference>
<comment type="subcellular location">
    <subcellularLocation>
        <location evidence="1">Membrane</location>
        <topology evidence="1">Multi-pass membrane protein</topology>
    </subcellularLocation>
</comment>
<evidence type="ECO:0000256" key="6">
    <source>
        <dbReference type="SAM" id="Phobius"/>
    </source>
</evidence>
<dbReference type="InterPro" id="IPR001626">
    <property type="entry name" value="ABC_TroCD"/>
</dbReference>
<evidence type="ECO:0000313" key="7">
    <source>
        <dbReference type="EMBL" id="VAX28449.1"/>
    </source>
</evidence>
<name>A0A3B1CE02_9ZZZZ</name>
<evidence type="ECO:0000256" key="2">
    <source>
        <dbReference type="ARBA" id="ARBA00008034"/>
    </source>
</evidence>
<dbReference type="InterPro" id="IPR037294">
    <property type="entry name" value="ABC_BtuC-like"/>
</dbReference>
<dbReference type="EMBL" id="UOGH01000086">
    <property type="protein sequence ID" value="VAX28449.1"/>
    <property type="molecule type" value="Genomic_DNA"/>
</dbReference>
<gene>
    <name evidence="7" type="ORF">MNBD_NITROSPIRAE02-397</name>
</gene>
<keyword evidence="5 6" id="KW-0472">Membrane</keyword>
<evidence type="ECO:0000256" key="5">
    <source>
        <dbReference type="ARBA" id="ARBA00023136"/>
    </source>
</evidence>
<feature type="non-terminal residue" evidence="7">
    <location>
        <position position="268"/>
    </location>
</feature>
<dbReference type="GO" id="GO:0010043">
    <property type="term" value="P:response to zinc ion"/>
    <property type="evidence" value="ECO:0007669"/>
    <property type="project" value="TreeGrafter"/>
</dbReference>
<reference evidence="7" key="1">
    <citation type="submission" date="2018-06" db="EMBL/GenBank/DDBJ databases">
        <authorList>
            <person name="Zhirakovskaya E."/>
        </authorList>
    </citation>
    <scope>NUCLEOTIDE SEQUENCE</scope>
</reference>
<dbReference type="SUPFAM" id="SSF81345">
    <property type="entry name" value="ABC transporter involved in vitamin B12 uptake, BtuC"/>
    <property type="match status" value="1"/>
</dbReference>
<sequence length="268" mass="28952">MFTMDNTFSQVISDFFAFAFMQRALMAAVLIGILCSVIGVFVVVKGFSFIGAGIAHASFAGVTLGFLLGIHPLFLALLFSLLMVFFVGWATHRGELKLDISVGIFFAFTMALAILFIGLMKQYQAGVYGYLFGDILSVTPSDLWLITGISVFVLTVVGLLYKELQFITFDQEMAEASGLPVTFLYYMLLVLIAMTVVVSLKAVGVILVFALIVTPAAAAYQLVHRLTPMIFISAAIGTGGSIVGLILSYIWDVPSGATIVSLLTLIFF</sequence>
<feature type="transmembrane region" description="Helical" evidence="6">
    <location>
        <begin position="73"/>
        <end position="90"/>
    </location>
</feature>
<dbReference type="Gene3D" id="1.10.3470.10">
    <property type="entry name" value="ABC transporter involved in vitamin B12 uptake, BtuC"/>
    <property type="match status" value="1"/>
</dbReference>
<feature type="transmembrane region" description="Helical" evidence="6">
    <location>
        <begin position="202"/>
        <end position="223"/>
    </location>
</feature>
<feature type="transmembrane region" description="Helical" evidence="6">
    <location>
        <begin position="20"/>
        <end position="42"/>
    </location>
</feature>
<dbReference type="Pfam" id="PF00950">
    <property type="entry name" value="ABC-3"/>
    <property type="match status" value="1"/>
</dbReference>
<organism evidence="7">
    <name type="scientific">hydrothermal vent metagenome</name>
    <dbReference type="NCBI Taxonomy" id="652676"/>
    <lineage>
        <taxon>unclassified sequences</taxon>
        <taxon>metagenomes</taxon>
        <taxon>ecological metagenomes</taxon>
    </lineage>
</organism>
<feature type="transmembrane region" description="Helical" evidence="6">
    <location>
        <begin position="230"/>
        <end position="251"/>
    </location>
</feature>
<dbReference type="CDD" id="cd06550">
    <property type="entry name" value="TM_ABC_iron-siderophores_like"/>
    <property type="match status" value="1"/>
</dbReference>
<protein>
    <submittedName>
        <fullName evidence="7">Zinc ABC transporter, inner membrane permease protein ZnuB</fullName>
    </submittedName>
</protein>
<feature type="transmembrane region" description="Helical" evidence="6">
    <location>
        <begin position="102"/>
        <end position="123"/>
    </location>
</feature>
<comment type="similarity">
    <text evidence="2">Belongs to the ABC-3 integral membrane protein family.</text>
</comment>
<evidence type="ECO:0000256" key="3">
    <source>
        <dbReference type="ARBA" id="ARBA00022692"/>
    </source>
</evidence>
<evidence type="ECO:0000256" key="1">
    <source>
        <dbReference type="ARBA" id="ARBA00004141"/>
    </source>
</evidence>
<dbReference type="PANTHER" id="PTHR30477">
    <property type="entry name" value="ABC-TRANSPORTER METAL-BINDING PROTEIN"/>
    <property type="match status" value="1"/>
</dbReference>
<feature type="transmembrane region" description="Helical" evidence="6">
    <location>
        <begin position="143"/>
        <end position="161"/>
    </location>
</feature>
<keyword evidence="3 6" id="KW-0812">Transmembrane</keyword>
<dbReference type="PANTHER" id="PTHR30477:SF0">
    <property type="entry name" value="METAL TRANSPORT SYSTEM MEMBRANE PROTEIN TM_0125-RELATED"/>
    <property type="match status" value="1"/>
</dbReference>
<proteinExistence type="inferred from homology"/>